<dbReference type="PANTHER" id="PTHR47064:SF2">
    <property type="entry name" value="SMP-30_GLUCONOLACTONASE_LRE-LIKE REGION DOMAIN-CONTAINING PROTEIN-RELATED"/>
    <property type="match status" value="1"/>
</dbReference>
<dbReference type="Proteomes" id="UP000215127">
    <property type="component" value="Chromosome 4"/>
</dbReference>
<evidence type="ECO:0000313" key="4">
    <source>
        <dbReference type="Proteomes" id="UP000215127"/>
    </source>
</evidence>
<dbReference type="Pfam" id="PF08450">
    <property type="entry name" value="SGL"/>
    <property type="match status" value="1"/>
</dbReference>
<organism evidence="3 4">
    <name type="scientific">Zymoseptoria tritici (strain ST99CH_3D7)</name>
    <dbReference type="NCBI Taxonomy" id="1276538"/>
    <lineage>
        <taxon>Eukaryota</taxon>
        <taxon>Fungi</taxon>
        <taxon>Dikarya</taxon>
        <taxon>Ascomycota</taxon>
        <taxon>Pezizomycotina</taxon>
        <taxon>Dothideomycetes</taxon>
        <taxon>Dothideomycetidae</taxon>
        <taxon>Mycosphaerellales</taxon>
        <taxon>Mycosphaerellaceae</taxon>
        <taxon>Zymoseptoria</taxon>
    </lineage>
</organism>
<dbReference type="Gene3D" id="2.120.10.30">
    <property type="entry name" value="TolB, C-terminal domain"/>
    <property type="match status" value="1"/>
</dbReference>
<dbReference type="STRING" id="1276538.A0A1X7RS83"/>
<keyword evidence="1" id="KW-0732">Signal</keyword>
<dbReference type="SUPFAM" id="SSF63829">
    <property type="entry name" value="Calcium-dependent phosphotriesterase"/>
    <property type="match status" value="1"/>
</dbReference>
<name>A0A1X7RS83_ZYMT9</name>
<feature type="chain" id="PRO_5012914348" description="SMP-30/Gluconolactonase/LRE-like region domain-containing protein" evidence="1">
    <location>
        <begin position="19"/>
        <end position="405"/>
    </location>
</feature>
<gene>
    <name evidence="3" type="ORF">ZT3D7_G5446</name>
</gene>
<dbReference type="InterPro" id="IPR011042">
    <property type="entry name" value="6-blade_b-propeller_TolB-like"/>
</dbReference>
<evidence type="ECO:0000313" key="3">
    <source>
        <dbReference type="EMBL" id="SMQ50293.1"/>
    </source>
</evidence>
<keyword evidence="4" id="KW-1185">Reference proteome</keyword>
<feature type="domain" description="SMP-30/Gluconolactonase/LRE-like region" evidence="2">
    <location>
        <begin position="191"/>
        <end position="387"/>
    </location>
</feature>
<evidence type="ECO:0000259" key="2">
    <source>
        <dbReference type="Pfam" id="PF08450"/>
    </source>
</evidence>
<dbReference type="EMBL" id="LT853695">
    <property type="protein sequence ID" value="SMQ50293.1"/>
    <property type="molecule type" value="Genomic_DNA"/>
</dbReference>
<dbReference type="InterPro" id="IPR013658">
    <property type="entry name" value="SGL"/>
</dbReference>
<evidence type="ECO:0000256" key="1">
    <source>
        <dbReference type="SAM" id="SignalP"/>
    </source>
</evidence>
<sequence>MLKSMLQAVSLPLALSSAQLLPESVQLPLVRECGPSSARVVCVERYASVMPYHFSREPIINDTEVQFGNTSVPNDPSFDLVSSANFVVFDEERALDILGDNPTYEVVLNVSNTPHEAPVYVPSLNKIFLNDLAATLSQLVIDLNNDPPTISDFTSDPPVLIPNGGTFHNGLIYWATAAGNTTAPGGEQRPGIVTLDPHTNKSTVLLNNFFGYYFNSLDDLTVDSNGVVWFTDTEYGYLFHASDTAPVLKPSTYRFDPKTGNVRVVEDTLTVPNGIALSSDGKYAYIGDTGAHTLENPAVNQKGPRTVYKFDVVDDGTNLCCRRPFYFSQDWLPDGLREARNGMVVIAAGSGVDVVDSYGQLVLRIQTDFMVQNFVWAGNELKDLWLTGNGKIARVKWELQGPVLT</sequence>
<reference evidence="3 4" key="1">
    <citation type="submission" date="2016-06" db="EMBL/GenBank/DDBJ databases">
        <authorList>
            <person name="Kjaerup R.B."/>
            <person name="Dalgaard T.S."/>
            <person name="Juul-Madsen H.R."/>
        </authorList>
    </citation>
    <scope>NUCLEOTIDE SEQUENCE [LARGE SCALE GENOMIC DNA]</scope>
</reference>
<feature type="signal peptide" evidence="1">
    <location>
        <begin position="1"/>
        <end position="18"/>
    </location>
</feature>
<proteinExistence type="predicted"/>
<dbReference type="AlphaFoldDB" id="A0A1X7RS83"/>
<dbReference type="InterPro" id="IPR052988">
    <property type="entry name" value="Oryzine_lactonohydrolase"/>
</dbReference>
<dbReference type="PANTHER" id="PTHR47064">
    <property type="entry name" value="PUTATIVE (AFU_ORTHOLOGUE AFUA_1G08990)-RELATED"/>
    <property type="match status" value="1"/>
</dbReference>
<accession>A0A1X7RS83</accession>
<protein>
    <recommendedName>
        <fullName evidence="2">SMP-30/Gluconolactonase/LRE-like region domain-containing protein</fullName>
    </recommendedName>
</protein>